<dbReference type="AlphaFoldDB" id="A0A0C1CUY0"/>
<dbReference type="EMBL" id="JSYL01000011">
    <property type="protein sequence ID" value="KIA88091.1"/>
    <property type="molecule type" value="Genomic_DNA"/>
</dbReference>
<evidence type="ECO:0000313" key="1">
    <source>
        <dbReference type="EMBL" id="KIA88091.1"/>
    </source>
</evidence>
<reference evidence="1 2" key="1">
    <citation type="submission" date="2014-10" db="EMBL/GenBank/DDBJ databases">
        <title>Kaistella jeonii genome.</title>
        <authorList>
            <person name="Clayton J.T."/>
            <person name="Newman J.D."/>
        </authorList>
    </citation>
    <scope>NUCLEOTIDE SEQUENCE [LARGE SCALE GENOMIC DNA]</scope>
    <source>
        <strain evidence="1 2">DSM 17048</strain>
    </source>
</reference>
<protein>
    <submittedName>
        <fullName evidence="1">Uncharacterized protein</fullName>
    </submittedName>
</protein>
<evidence type="ECO:0000313" key="2">
    <source>
        <dbReference type="Proteomes" id="UP000031473"/>
    </source>
</evidence>
<name>A0A0C1CUY0_9FLAO</name>
<dbReference type="STRING" id="266749.SAMN05421876_11379"/>
<comment type="caution">
    <text evidence="1">The sequence shown here is derived from an EMBL/GenBank/DDBJ whole genome shotgun (WGS) entry which is preliminary data.</text>
</comment>
<accession>A0A0C1CUY0</accession>
<dbReference type="RefSeq" id="WP_039354045.1">
    <property type="nucleotide sequence ID" value="NZ_FOLA01000013.1"/>
</dbReference>
<proteinExistence type="predicted"/>
<keyword evidence="2" id="KW-1185">Reference proteome</keyword>
<sequence length="130" mass="14343">MKKLILLGVFFLVAPKLYSQTNENYEKGYSKGYLSVTKQLPVVIPTDFGLTAQKRSVRTEFEGSVQNKGTSPVAAVNDTYQPSAISNKGLYDTKNEVNSNNAFDIGFNRGKEDGFAHLNSDKKSAAKEKK</sequence>
<gene>
    <name evidence="1" type="ORF">OA86_12910</name>
</gene>
<dbReference type="Proteomes" id="UP000031473">
    <property type="component" value="Unassembled WGS sequence"/>
</dbReference>
<organism evidence="1 2">
    <name type="scientific">Kaistella jeonii</name>
    <dbReference type="NCBI Taxonomy" id="266749"/>
    <lineage>
        <taxon>Bacteria</taxon>
        <taxon>Pseudomonadati</taxon>
        <taxon>Bacteroidota</taxon>
        <taxon>Flavobacteriia</taxon>
        <taxon>Flavobacteriales</taxon>
        <taxon>Weeksellaceae</taxon>
        <taxon>Chryseobacterium group</taxon>
        <taxon>Kaistella</taxon>
    </lineage>
</organism>